<accession>A0A6S7L519</accession>
<organism evidence="1 2">
    <name type="scientific">Paramuricea clavata</name>
    <name type="common">Red gorgonian</name>
    <name type="synonym">Violescent sea-whip</name>
    <dbReference type="NCBI Taxonomy" id="317549"/>
    <lineage>
        <taxon>Eukaryota</taxon>
        <taxon>Metazoa</taxon>
        <taxon>Cnidaria</taxon>
        <taxon>Anthozoa</taxon>
        <taxon>Octocorallia</taxon>
        <taxon>Malacalcyonacea</taxon>
        <taxon>Plexauridae</taxon>
        <taxon>Paramuricea</taxon>
    </lineage>
</organism>
<dbReference type="Proteomes" id="UP001152795">
    <property type="component" value="Unassembled WGS sequence"/>
</dbReference>
<dbReference type="EMBL" id="CACRXK020014875">
    <property type="protein sequence ID" value="CAB4027559.1"/>
    <property type="molecule type" value="Genomic_DNA"/>
</dbReference>
<comment type="caution">
    <text evidence="1">The sequence shown here is derived from an EMBL/GenBank/DDBJ whole genome shotgun (WGS) entry which is preliminary data.</text>
</comment>
<keyword evidence="2" id="KW-1185">Reference proteome</keyword>
<dbReference type="AlphaFoldDB" id="A0A6S7L519"/>
<evidence type="ECO:0000313" key="1">
    <source>
        <dbReference type="EMBL" id="CAB4027559.1"/>
    </source>
</evidence>
<evidence type="ECO:0000313" key="2">
    <source>
        <dbReference type="Proteomes" id="UP001152795"/>
    </source>
</evidence>
<dbReference type="OrthoDB" id="10255543at2759"/>
<proteinExistence type="predicted"/>
<gene>
    <name evidence="1" type="ORF">PACLA_8A048117</name>
</gene>
<name>A0A6S7L519_PARCT</name>
<reference evidence="1" key="1">
    <citation type="submission" date="2020-04" db="EMBL/GenBank/DDBJ databases">
        <authorList>
            <person name="Alioto T."/>
            <person name="Alioto T."/>
            <person name="Gomez Garrido J."/>
        </authorList>
    </citation>
    <scope>NUCLEOTIDE SEQUENCE</scope>
    <source>
        <strain evidence="1">A484AB</strain>
    </source>
</reference>
<protein>
    <submittedName>
        <fullName evidence="1">Uncharacterized protein</fullName>
    </submittedName>
</protein>
<sequence length="78" mass="8980">MSSIRISWIFCFFNCFIFLTSSSVSRPGVRTLLTSRGLNFVRKLAVPVIIKKINNLEILPITGNVDFFFGNLNYKFKK</sequence>